<comment type="subcellular location">
    <subcellularLocation>
        <location evidence="1">Cell inner membrane</location>
        <topology evidence="1">Single-pass membrane protein</topology>
    </subcellularLocation>
</comment>
<evidence type="ECO:0000256" key="9">
    <source>
        <dbReference type="ARBA" id="ARBA00023136"/>
    </source>
</evidence>
<dbReference type="EMBL" id="CP019343">
    <property type="protein sequence ID" value="ARN75597.1"/>
    <property type="molecule type" value="Genomic_DNA"/>
</dbReference>
<evidence type="ECO:0000256" key="10">
    <source>
        <dbReference type="SAM" id="Phobius"/>
    </source>
</evidence>
<evidence type="ECO:0000256" key="7">
    <source>
        <dbReference type="ARBA" id="ARBA00022692"/>
    </source>
</evidence>
<reference evidence="11 12" key="1">
    <citation type="submission" date="2016-11" db="EMBL/GenBank/DDBJ databases">
        <title>Trade-off between light-utilization and light-protection in marine flavobacteria.</title>
        <authorList>
            <person name="Kumagai Y."/>
        </authorList>
    </citation>
    <scope>NUCLEOTIDE SEQUENCE [LARGE SCALE GENOMIC DNA]</scope>
    <source>
        <strain evidence="11 12">NBRC 107125</strain>
    </source>
</reference>
<evidence type="ECO:0000256" key="2">
    <source>
        <dbReference type="ARBA" id="ARBA00011084"/>
    </source>
</evidence>
<dbReference type="Pfam" id="PF11612">
    <property type="entry name" value="T2SSJ"/>
    <property type="match status" value="1"/>
</dbReference>
<dbReference type="Pfam" id="PF07963">
    <property type="entry name" value="N_methyl"/>
    <property type="match status" value="1"/>
</dbReference>
<keyword evidence="5" id="KW-0488">Methylation</keyword>
<dbReference type="GO" id="GO:0015627">
    <property type="term" value="C:type II protein secretion system complex"/>
    <property type="evidence" value="ECO:0007669"/>
    <property type="project" value="InterPro"/>
</dbReference>
<evidence type="ECO:0000313" key="12">
    <source>
        <dbReference type="Proteomes" id="UP000193450"/>
    </source>
</evidence>
<evidence type="ECO:0000256" key="4">
    <source>
        <dbReference type="ARBA" id="ARBA00022475"/>
    </source>
</evidence>
<organism evidence="11 12">
    <name type="scientific">Oceanicoccus sagamiensis</name>
    <dbReference type="NCBI Taxonomy" id="716816"/>
    <lineage>
        <taxon>Bacteria</taxon>
        <taxon>Pseudomonadati</taxon>
        <taxon>Pseudomonadota</taxon>
        <taxon>Gammaproteobacteria</taxon>
        <taxon>Cellvibrionales</taxon>
        <taxon>Spongiibacteraceae</taxon>
        <taxon>Oceanicoccus</taxon>
    </lineage>
</organism>
<dbReference type="InterPro" id="IPR010055">
    <property type="entry name" value="T2SS_protein-GspJ"/>
</dbReference>
<keyword evidence="4" id="KW-1003">Cell membrane</keyword>
<gene>
    <name evidence="11" type="ORF">BST96_16685</name>
</gene>
<evidence type="ECO:0000313" key="11">
    <source>
        <dbReference type="EMBL" id="ARN75597.1"/>
    </source>
</evidence>
<sequence>MHAFTRLSLQQQGLTLLEVLIALSIFSLIGIASYQVLNTTIQSQQATEVYSRLLSQRQKALMIIDRDLQQVLVRNIRNTTSDSVSFLEVNQQNYPLEFSRGGHRNPLMLPRSSMQRIAYDIGPHPQSANRDSQHYRDGRRYLRRHIWPMLDREEDASAIVQVLLPDIATLSITVVSEQGRHRQWPLPEEEGAEDTPPEPLAIEMAVVNQAGDQFTRLYPVLR</sequence>
<dbReference type="PANTHER" id="PTHR39583:SF2">
    <property type="entry name" value="TYPE II SECRETION SYSTEM PROTEIN J"/>
    <property type="match status" value="1"/>
</dbReference>
<feature type="transmembrane region" description="Helical" evidence="10">
    <location>
        <begin position="16"/>
        <end position="37"/>
    </location>
</feature>
<evidence type="ECO:0000256" key="3">
    <source>
        <dbReference type="ARBA" id="ARBA00021539"/>
    </source>
</evidence>
<keyword evidence="7 10" id="KW-0812">Transmembrane</keyword>
<keyword evidence="12" id="KW-1185">Reference proteome</keyword>
<dbReference type="SUPFAM" id="SSF54523">
    <property type="entry name" value="Pili subunits"/>
    <property type="match status" value="1"/>
</dbReference>
<dbReference type="InterPro" id="IPR045584">
    <property type="entry name" value="Pilin-like"/>
</dbReference>
<dbReference type="NCBIfam" id="TIGR02532">
    <property type="entry name" value="IV_pilin_GFxxxE"/>
    <property type="match status" value="1"/>
</dbReference>
<dbReference type="STRING" id="716816.BST96_16685"/>
<dbReference type="RefSeq" id="WP_085759781.1">
    <property type="nucleotide sequence ID" value="NZ_CP019343.1"/>
</dbReference>
<comment type="similarity">
    <text evidence="2">Belongs to the GSP J family.</text>
</comment>
<dbReference type="Gene3D" id="3.10.610.10">
    <property type="entry name" value="GSPII I/J protein-like"/>
    <property type="match status" value="1"/>
</dbReference>
<proteinExistence type="inferred from homology"/>
<evidence type="ECO:0000256" key="8">
    <source>
        <dbReference type="ARBA" id="ARBA00022989"/>
    </source>
</evidence>
<dbReference type="OrthoDB" id="9794345at2"/>
<dbReference type="AlphaFoldDB" id="A0A1X9NL83"/>
<name>A0A1X9NL83_9GAMM</name>
<dbReference type="InterPro" id="IPR051621">
    <property type="entry name" value="T2SS_protein_J"/>
</dbReference>
<evidence type="ECO:0000256" key="6">
    <source>
        <dbReference type="ARBA" id="ARBA00022519"/>
    </source>
</evidence>
<dbReference type="GO" id="GO:0005886">
    <property type="term" value="C:plasma membrane"/>
    <property type="evidence" value="ECO:0007669"/>
    <property type="project" value="UniProtKB-SubCell"/>
</dbReference>
<dbReference type="PROSITE" id="PS00409">
    <property type="entry name" value="PROKAR_NTER_METHYL"/>
    <property type="match status" value="1"/>
</dbReference>
<dbReference type="GO" id="GO:0015628">
    <property type="term" value="P:protein secretion by the type II secretion system"/>
    <property type="evidence" value="ECO:0007669"/>
    <property type="project" value="InterPro"/>
</dbReference>
<dbReference type="KEGG" id="osg:BST96_16685"/>
<dbReference type="InterPro" id="IPR012902">
    <property type="entry name" value="N_methyl_site"/>
</dbReference>
<evidence type="ECO:0000256" key="5">
    <source>
        <dbReference type="ARBA" id="ARBA00022481"/>
    </source>
</evidence>
<accession>A0A1X9NL83</accession>
<protein>
    <recommendedName>
        <fullName evidence="3">Type II secretion system protein J</fullName>
    </recommendedName>
</protein>
<keyword evidence="6" id="KW-0997">Cell inner membrane</keyword>
<keyword evidence="8 10" id="KW-1133">Transmembrane helix</keyword>
<dbReference type="PANTHER" id="PTHR39583">
    <property type="entry name" value="TYPE II SECRETION SYSTEM PROTEIN J-RELATED"/>
    <property type="match status" value="1"/>
</dbReference>
<dbReference type="Proteomes" id="UP000193450">
    <property type="component" value="Chromosome"/>
</dbReference>
<evidence type="ECO:0000256" key="1">
    <source>
        <dbReference type="ARBA" id="ARBA00004377"/>
    </source>
</evidence>
<dbReference type="NCBIfam" id="TIGR01711">
    <property type="entry name" value="gspJ"/>
    <property type="match status" value="1"/>
</dbReference>
<keyword evidence="9 10" id="KW-0472">Membrane</keyword>